<keyword evidence="3" id="KW-1185">Reference proteome</keyword>
<dbReference type="EMBL" id="AP027151">
    <property type="protein sequence ID" value="BDV43470.1"/>
    <property type="molecule type" value="Genomic_DNA"/>
</dbReference>
<organism evidence="2 3">
    <name type="scientific">Geotalea uraniireducens</name>
    <dbReference type="NCBI Taxonomy" id="351604"/>
    <lineage>
        <taxon>Bacteria</taxon>
        <taxon>Pseudomonadati</taxon>
        <taxon>Thermodesulfobacteriota</taxon>
        <taxon>Desulfuromonadia</taxon>
        <taxon>Geobacterales</taxon>
        <taxon>Geobacteraceae</taxon>
        <taxon>Geotalea</taxon>
    </lineage>
</organism>
<dbReference type="PANTHER" id="PTHR33525">
    <property type="match status" value="1"/>
</dbReference>
<dbReference type="RefSeq" id="WP_281999595.1">
    <property type="nucleotide sequence ID" value="NZ_AP027151.1"/>
</dbReference>
<reference evidence="2 3" key="1">
    <citation type="submission" date="2022-12" db="EMBL/GenBank/DDBJ databases">
        <title>Polyphasic characterization of Geotalea uranireducens NIT-SL11 newly isolated from a complex of sewage sludge and microbially reduced graphene oxide.</title>
        <authorList>
            <person name="Xie L."/>
            <person name="Yoshida N."/>
            <person name="Meng L."/>
        </authorList>
    </citation>
    <scope>NUCLEOTIDE SEQUENCE [LARGE SCALE GENOMIC DNA]</scope>
    <source>
        <strain evidence="2 3">NIT-SL11</strain>
    </source>
</reference>
<dbReference type="Pfam" id="PF08668">
    <property type="entry name" value="HDOD"/>
    <property type="match status" value="1"/>
</dbReference>
<evidence type="ECO:0000259" key="1">
    <source>
        <dbReference type="PROSITE" id="PS51833"/>
    </source>
</evidence>
<dbReference type="Proteomes" id="UP001317705">
    <property type="component" value="Chromosome"/>
</dbReference>
<dbReference type="PANTHER" id="PTHR33525:SF3">
    <property type="entry name" value="RIBONUCLEASE Y"/>
    <property type="match status" value="1"/>
</dbReference>
<dbReference type="PROSITE" id="PS51833">
    <property type="entry name" value="HDOD"/>
    <property type="match status" value="1"/>
</dbReference>
<gene>
    <name evidence="2" type="ORF">GURASL_23930</name>
</gene>
<dbReference type="InterPro" id="IPR013976">
    <property type="entry name" value="HDOD"/>
</dbReference>
<dbReference type="InterPro" id="IPR052340">
    <property type="entry name" value="RNase_Y/CdgJ"/>
</dbReference>
<accession>A0ABN6VY77</accession>
<evidence type="ECO:0000313" key="3">
    <source>
        <dbReference type="Proteomes" id="UP001317705"/>
    </source>
</evidence>
<evidence type="ECO:0000313" key="2">
    <source>
        <dbReference type="EMBL" id="BDV43470.1"/>
    </source>
</evidence>
<feature type="domain" description="HDOD" evidence="1">
    <location>
        <begin position="18"/>
        <end position="211"/>
    </location>
</feature>
<sequence length="276" mass="30159">MALSLTIKRLLSNQPAELLVFHPVAMKLQEMLAEENFTIEEVIRLINDDPSLATQILKMANSSYYGGRARVETIKDAVVRLGAQQVSNLALAVSQASLHASDNPVLDRFMTDLWHHSHACAVGCRWVAEHAGMRHLTEQAYMSGLLHDVGKLYLLKAVERLTKNGVATVALEGEMMLEIFAELHAEQGARILRHWSLPELYCSVAADHHLASCAPDNQVLAIVRLVNAACREAGLSLSSEPAVPLTTLPELAVVGLSDLECAELAVVLEDTRGDEL</sequence>
<dbReference type="Gene3D" id="1.10.3210.10">
    <property type="entry name" value="Hypothetical protein af1432"/>
    <property type="match status" value="1"/>
</dbReference>
<name>A0ABN6VY77_9BACT</name>
<dbReference type="SUPFAM" id="SSF109604">
    <property type="entry name" value="HD-domain/PDEase-like"/>
    <property type="match status" value="1"/>
</dbReference>
<protein>
    <recommendedName>
        <fullName evidence="1">HDOD domain-containing protein</fullName>
    </recommendedName>
</protein>
<proteinExistence type="predicted"/>